<organism evidence="4 5">
    <name type="scientific">Algoriphagus locisalis</name>
    <dbReference type="NCBI Taxonomy" id="305507"/>
    <lineage>
        <taxon>Bacteria</taxon>
        <taxon>Pseudomonadati</taxon>
        <taxon>Bacteroidota</taxon>
        <taxon>Cytophagia</taxon>
        <taxon>Cytophagales</taxon>
        <taxon>Cyclobacteriaceae</taxon>
        <taxon>Algoriphagus</taxon>
    </lineage>
</organism>
<gene>
    <name evidence="4" type="ORF">SAMN04489724_2865</name>
</gene>
<dbReference type="RefSeq" id="WP_091694336.1">
    <property type="nucleotide sequence ID" value="NZ_FPBF01000003.1"/>
</dbReference>
<keyword evidence="5" id="KW-1185">Reference proteome</keyword>
<dbReference type="PANTHER" id="PTHR47572">
    <property type="entry name" value="LIPOPROTEIN-RELATED"/>
    <property type="match status" value="1"/>
</dbReference>
<protein>
    <submittedName>
        <fullName evidence="4">Gluconolactonase</fullName>
    </submittedName>
</protein>
<dbReference type="InterPro" id="IPR051262">
    <property type="entry name" value="SMP-30/CGR1_Lactonase"/>
</dbReference>
<dbReference type="PANTHER" id="PTHR47572:SF4">
    <property type="entry name" value="LACTONASE DRP35"/>
    <property type="match status" value="1"/>
</dbReference>
<reference evidence="5" key="1">
    <citation type="submission" date="2016-10" db="EMBL/GenBank/DDBJ databases">
        <authorList>
            <person name="Varghese N."/>
            <person name="Submissions S."/>
        </authorList>
    </citation>
    <scope>NUCLEOTIDE SEQUENCE [LARGE SCALE GENOMIC DNA]</scope>
    <source>
        <strain evidence="5">DSM 23445</strain>
    </source>
</reference>
<dbReference type="OrthoDB" id="241638at2"/>
<evidence type="ECO:0000313" key="5">
    <source>
        <dbReference type="Proteomes" id="UP000199673"/>
    </source>
</evidence>
<evidence type="ECO:0000313" key="4">
    <source>
        <dbReference type="EMBL" id="SFT92374.1"/>
    </source>
</evidence>
<dbReference type="EMBL" id="FPBF01000003">
    <property type="protein sequence ID" value="SFT92374.1"/>
    <property type="molecule type" value="Genomic_DNA"/>
</dbReference>
<accession>A0A1I7BYW6</accession>
<evidence type="ECO:0000259" key="3">
    <source>
        <dbReference type="Pfam" id="PF08450"/>
    </source>
</evidence>
<proteinExistence type="predicted"/>
<dbReference type="Pfam" id="PF08450">
    <property type="entry name" value="SGL"/>
    <property type="match status" value="1"/>
</dbReference>
<dbReference type="STRING" id="305507.SAMN04489724_2865"/>
<feature type="signal peptide" evidence="2">
    <location>
        <begin position="1"/>
        <end position="19"/>
    </location>
</feature>
<sequence>MKKPILTLIAFALLYSAGAQDINPTTTVEYVSEELSGIIKKDAKVEVIAEGFQFTEGPLWVAKEKMLLLSDVPANTIYKWTEAEGKEVFLKPGGYTGATERGGFMGSNGLLLTPDGKLWICQHGDRRIAELNTSLSDPKPEYSTVTGEYDGKKLNSPNDLILSKAGNLYFTDPSYGLTSDSKKEIDYQGVYKMDPTGKVTMLLDSIDQPNGIAIFPDQKTLLVSNSDPEKKRWYAYDLAKDGSITSGRIFYDASSASEPGLCDGFKIDKKGNVFASGPGGIWIFNRSGEILGKIKLEGATAANCALTPDGKTLFITAEKHLLRMKMR</sequence>
<dbReference type="SUPFAM" id="SSF63829">
    <property type="entry name" value="Calcium-dependent phosphotriesterase"/>
    <property type="match status" value="1"/>
</dbReference>
<dbReference type="AlphaFoldDB" id="A0A1I7BYW6"/>
<evidence type="ECO:0000256" key="1">
    <source>
        <dbReference type="ARBA" id="ARBA00022801"/>
    </source>
</evidence>
<dbReference type="InterPro" id="IPR011042">
    <property type="entry name" value="6-blade_b-propeller_TolB-like"/>
</dbReference>
<keyword evidence="2" id="KW-0732">Signal</keyword>
<keyword evidence="1" id="KW-0378">Hydrolase</keyword>
<evidence type="ECO:0000256" key="2">
    <source>
        <dbReference type="SAM" id="SignalP"/>
    </source>
</evidence>
<dbReference type="Gene3D" id="2.120.10.30">
    <property type="entry name" value="TolB, C-terminal domain"/>
    <property type="match status" value="1"/>
</dbReference>
<dbReference type="GO" id="GO:0016787">
    <property type="term" value="F:hydrolase activity"/>
    <property type="evidence" value="ECO:0007669"/>
    <property type="project" value="UniProtKB-KW"/>
</dbReference>
<dbReference type="InterPro" id="IPR013658">
    <property type="entry name" value="SGL"/>
</dbReference>
<dbReference type="Proteomes" id="UP000199673">
    <property type="component" value="Unassembled WGS sequence"/>
</dbReference>
<feature type="chain" id="PRO_5011711361" evidence="2">
    <location>
        <begin position="20"/>
        <end position="327"/>
    </location>
</feature>
<name>A0A1I7BYW6_9BACT</name>
<feature type="domain" description="SMP-30/Gluconolactonase/LRE-like region" evidence="3">
    <location>
        <begin position="54"/>
        <end position="317"/>
    </location>
</feature>